<organism evidence="2 3">
    <name type="scientific">Alteromonas genovensis</name>
    <dbReference type="NCBI Taxonomy" id="471225"/>
    <lineage>
        <taxon>Bacteria</taxon>
        <taxon>Pseudomonadati</taxon>
        <taxon>Pseudomonadota</taxon>
        <taxon>Gammaproteobacteria</taxon>
        <taxon>Alteromonadales</taxon>
        <taxon>Alteromonadaceae</taxon>
        <taxon>Alteromonas/Salinimonas group</taxon>
        <taxon>Alteromonas</taxon>
    </lineage>
</organism>
<dbReference type="InterPro" id="IPR039935">
    <property type="entry name" value="YML079W-like"/>
</dbReference>
<dbReference type="SUPFAM" id="SSF51182">
    <property type="entry name" value="RmlC-like cupins"/>
    <property type="match status" value="1"/>
</dbReference>
<reference evidence="2 3" key="1">
    <citation type="submission" date="2020-01" db="EMBL/GenBank/DDBJ databases">
        <title>Genomes of bacteria type strains.</title>
        <authorList>
            <person name="Chen J."/>
            <person name="Zhu S."/>
            <person name="Yang J."/>
        </authorList>
    </citation>
    <scope>NUCLEOTIDE SEQUENCE [LARGE SCALE GENOMIC DNA]</scope>
    <source>
        <strain evidence="2 3">LMG 24078</strain>
    </source>
</reference>
<gene>
    <name evidence="2" type="ORF">GTQ48_12905</name>
</gene>
<dbReference type="Gene3D" id="2.60.120.10">
    <property type="entry name" value="Jelly Rolls"/>
    <property type="match status" value="1"/>
</dbReference>
<dbReference type="PANTHER" id="PTHR33387">
    <property type="entry name" value="RMLC-LIKE JELLY ROLL FOLD PROTEIN"/>
    <property type="match status" value="1"/>
</dbReference>
<protein>
    <submittedName>
        <fullName evidence="2">Cupin domain-containing protein</fullName>
    </submittedName>
</protein>
<comment type="caution">
    <text evidence="2">The sequence shown here is derived from an EMBL/GenBank/DDBJ whole genome shotgun (WGS) entry which is preliminary data.</text>
</comment>
<dbReference type="InterPro" id="IPR011051">
    <property type="entry name" value="RmlC_Cupin_sf"/>
</dbReference>
<evidence type="ECO:0000313" key="2">
    <source>
        <dbReference type="EMBL" id="NDW16416.1"/>
    </source>
</evidence>
<dbReference type="PANTHER" id="PTHR33387:SF3">
    <property type="entry name" value="DUF985 DOMAIN-CONTAINING PROTEIN"/>
    <property type="match status" value="1"/>
</dbReference>
<dbReference type="InterPro" id="IPR009327">
    <property type="entry name" value="Cupin_DUF985"/>
</dbReference>
<proteinExistence type="predicted"/>
<evidence type="ECO:0000259" key="1">
    <source>
        <dbReference type="Pfam" id="PF06172"/>
    </source>
</evidence>
<sequence length="152" mass="17183">MHPLIQKYDLAPHPEGGYFKQVYKSANTTMSHSHGQPRSALTHIYFLLLKGEMSRFHRVLHDEVWNHYEGAPLQLIQLHDTTLTQKTIGSQEAGYVDIVPAGNYQAAFSTGDYSLVGCTVAPGFDFEDFSFIDDPSTTLWLDTYHPSMSKFI</sequence>
<dbReference type="CDD" id="cd06121">
    <property type="entry name" value="cupin_YML079wp"/>
    <property type="match status" value="1"/>
</dbReference>
<keyword evidence="3" id="KW-1185">Reference proteome</keyword>
<dbReference type="EMBL" id="JAAAWO010000009">
    <property type="protein sequence ID" value="NDW16416.1"/>
    <property type="molecule type" value="Genomic_DNA"/>
</dbReference>
<dbReference type="Pfam" id="PF06172">
    <property type="entry name" value="Cupin_5"/>
    <property type="match status" value="1"/>
</dbReference>
<name>A0A6N9TKL0_9ALTE</name>
<accession>A0A6N9TKL0</accession>
<dbReference type="Proteomes" id="UP000471381">
    <property type="component" value="Unassembled WGS sequence"/>
</dbReference>
<dbReference type="InterPro" id="IPR014710">
    <property type="entry name" value="RmlC-like_jellyroll"/>
</dbReference>
<evidence type="ECO:0000313" key="3">
    <source>
        <dbReference type="Proteomes" id="UP000471381"/>
    </source>
</evidence>
<feature type="domain" description="DUF985" evidence="1">
    <location>
        <begin position="4"/>
        <end position="131"/>
    </location>
</feature>
<dbReference type="RefSeq" id="WP_163107037.1">
    <property type="nucleotide sequence ID" value="NZ_JAAAWO010000009.1"/>
</dbReference>
<dbReference type="AlphaFoldDB" id="A0A6N9TKL0"/>